<comment type="similarity">
    <text evidence="1">Belongs to the CPA3 antiporters (TC 2.A.63) subunit G family.</text>
</comment>
<feature type="transmembrane region" description="Helical" evidence="3">
    <location>
        <begin position="71"/>
        <end position="89"/>
    </location>
</feature>
<dbReference type="Proteomes" id="UP000318080">
    <property type="component" value="Unassembled WGS sequence"/>
</dbReference>
<name>A0A540R5Q6_9CORY</name>
<feature type="transmembrane region" description="Helical" evidence="3">
    <location>
        <begin position="6"/>
        <end position="26"/>
    </location>
</feature>
<feature type="transmembrane region" description="Helical" evidence="3">
    <location>
        <begin position="38"/>
        <end position="59"/>
    </location>
</feature>
<dbReference type="GO" id="GO:0015385">
    <property type="term" value="F:sodium:proton antiporter activity"/>
    <property type="evidence" value="ECO:0007669"/>
    <property type="project" value="TreeGrafter"/>
</dbReference>
<reference evidence="4 5" key="1">
    <citation type="submission" date="2019-06" db="EMBL/GenBank/DDBJ databases">
        <title>Draft genome of C. phoceense Strain 272.</title>
        <authorList>
            <person name="Pacheco L.G.C."/>
            <person name="Barberis C.M."/>
            <person name="Almuzara M.N."/>
            <person name="Traglia G.M."/>
            <person name="Santos C.S."/>
            <person name="Rocha D.J.P.G."/>
            <person name="Aguiar E.R.G.R."/>
            <person name="Vay C.A."/>
        </authorList>
    </citation>
    <scope>NUCLEOTIDE SEQUENCE [LARGE SCALE GENOMIC DNA]</scope>
    <source>
        <strain evidence="4 5">272</strain>
    </source>
</reference>
<organism evidence="4 5">
    <name type="scientific">Corynebacterium phoceense</name>
    <dbReference type="NCBI Taxonomy" id="1686286"/>
    <lineage>
        <taxon>Bacteria</taxon>
        <taxon>Bacillati</taxon>
        <taxon>Actinomycetota</taxon>
        <taxon>Actinomycetes</taxon>
        <taxon>Mycobacteriales</taxon>
        <taxon>Corynebacteriaceae</taxon>
        <taxon>Corynebacterium</taxon>
    </lineage>
</organism>
<dbReference type="RefSeq" id="WP_066492889.1">
    <property type="nucleotide sequence ID" value="NZ_JADPQA010000001.1"/>
</dbReference>
<dbReference type="PANTHER" id="PTHR34703">
    <property type="entry name" value="ANTIPORTER SUBUNIT MNHG2-RELATED"/>
    <property type="match status" value="1"/>
</dbReference>
<dbReference type="InterPro" id="IPR005133">
    <property type="entry name" value="PhaG_MnhG_YufB"/>
</dbReference>
<keyword evidence="3" id="KW-1133">Transmembrane helix</keyword>
<feature type="region of interest" description="Disordered" evidence="2">
    <location>
        <begin position="103"/>
        <end position="122"/>
    </location>
</feature>
<keyword evidence="3" id="KW-0472">Membrane</keyword>
<keyword evidence="5" id="KW-1185">Reference proteome</keyword>
<evidence type="ECO:0000313" key="4">
    <source>
        <dbReference type="EMBL" id="TQE43062.1"/>
    </source>
</evidence>
<feature type="compositionally biased region" description="Basic and acidic residues" evidence="2">
    <location>
        <begin position="103"/>
        <end position="115"/>
    </location>
</feature>
<dbReference type="GeneID" id="79851528"/>
<protein>
    <submittedName>
        <fullName evidence="4">Cation:proton antiporter</fullName>
    </submittedName>
</protein>
<evidence type="ECO:0000256" key="2">
    <source>
        <dbReference type="SAM" id="MobiDB-lite"/>
    </source>
</evidence>
<dbReference type="AlphaFoldDB" id="A0A540R5Q6"/>
<comment type="caution">
    <text evidence="4">The sequence shown here is derived from an EMBL/GenBank/DDBJ whole genome shotgun (WGS) entry which is preliminary data.</text>
</comment>
<evidence type="ECO:0000256" key="1">
    <source>
        <dbReference type="ARBA" id="ARBA00008404"/>
    </source>
</evidence>
<accession>A0A540R5Q6</accession>
<keyword evidence="3" id="KW-0812">Transmembrane</keyword>
<dbReference type="EMBL" id="VHIR01000013">
    <property type="protein sequence ID" value="TQE43062.1"/>
    <property type="molecule type" value="Genomic_DNA"/>
</dbReference>
<gene>
    <name evidence="4" type="ORF">EJK80_09320</name>
</gene>
<dbReference type="PANTHER" id="PTHR34703:SF1">
    <property type="entry name" value="ANTIPORTER SUBUNIT MNHG2-RELATED"/>
    <property type="match status" value="1"/>
</dbReference>
<evidence type="ECO:0000313" key="5">
    <source>
        <dbReference type="Proteomes" id="UP000318080"/>
    </source>
</evidence>
<evidence type="ECO:0000256" key="3">
    <source>
        <dbReference type="SAM" id="Phobius"/>
    </source>
</evidence>
<dbReference type="Pfam" id="PF03334">
    <property type="entry name" value="PhaG_MnhG_YufB"/>
    <property type="match status" value="1"/>
</dbReference>
<dbReference type="NCBIfam" id="NF009238">
    <property type="entry name" value="PRK12592.1"/>
    <property type="match status" value="1"/>
</dbReference>
<proteinExistence type="inferred from homology"/>
<dbReference type="STRING" id="1686286.GCA_900092335_00152"/>
<sequence>MITDIISLVLVLAGSFFVLAAALGTIRFRDTMARVHAVAKPQTIGLVLVLLGAFIRVVGSPEFSVAQRSDLGLLLLLGLFALATAPVTAQRITRVARREGLYDRDENMSRNDRPAGKTMRRR</sequence>